<keyword evidence="3" id="KW-0539">Nucleus</keyword>
<dbReference type="EMBL" id="LR746272">
    <property type="protein sequence ID" value="CAA7401927.1"/>
    <property type="molecule type" value="Genomic_DNA"/>
</dbReference>
<feature type="region of interest" description="Disordered" evidence="4">
    <location>
        <begin position="143"/>
        <end position="202"/>
    </location>
</feature>
<dbReference type="InterPro" id="IPR046955">
    <property type="entry name" value="PHR1-like"/>
</dbReference>
<organism evidence="6 7">
    <name type="scientific">Spirodela intermedia</name>
    <name type="common">Intermediate duckweed</name>
    <dbReference type="NCBI Taxonomy" id="51605"/>
    <lineage>
        <taxon>Eukaryota</taxon>
        <taxon>Viridiplantae</taxon>
        <taxon>Streptophyta</taxon>
        <taxon>Embryophyta</taxon>
        <taxon>Tracheophyta</taxon>
        <taxon>Spermatophyta</taxon>
        <taxon>Magnoliopsida</taxon>
        <taxon>Liliopsida</taxon>
        <taxon>Araceae</taxon>
        <taxon>Lemnoideae</taxon>
        <taxon>Spirodela</taxon>
    </lineage>
</organism>
<sequence length="202" mass="22673">MVDNQSLAPSSHARPSLKWTSQLHERFLEVVSRLGGASKATPRSVERLMGASGLTLYQLKIQLQKYRLAMKRGSEASSHGREEEGGGDGRFLEHQRARQTPMEFRRKSEERLEVQRHLQLRIEAQGRYLQSVLERAREMLEMDAADSQPSPAADADCLSSDGSCLTENDGRRRGLRRRGSRRRGASAENPPQSSRISCSPCI</sequence>
<feature type="compositionally biased region" description="Low complexity" evidence="4">
    <location>
        <begin position="145"/>
        <end position="156"/>
    </location>
</feature>
<evidence type="ECO:0000256" key="4">
    <source>
        <dbReference type="SAM" id="MobiDB-lite"/>
    </source>
</evidence>
<evidence type="ECO:0000313" key="6">
    <source>
        <dbReference type="EMBL" id="CAA7401927.1"/>
    </source>
</evidence>
<evidence type="ECO:0000259" key="5">
    <source>
        <dbReference type="Pfam" id="PF14379"/>
    </source>
</evidence>
<feature type="compositionally biased region" description="Polar residues" evidence="4">
    <location>
        <begin position="189"/>
        <end position="202"/>
    </location>
</feature>
<keyword evidence="1" id="KW-0805">Transcription regulation</keyword>
<accession>A0A7I8KVV1</accession>
<keyword evidence="7" id="KW-1185">Reference proteome</keyword>
<keyword evidence="2" id="KW-0804">Transcription</keyword>
<dbReference type="GO" id="GO:0003700">
    <property type="term" value="F:DNA-binding transcription factor activity"/>
    <property type="evidence" value="ECO:0007669"/>
    <property type="project" value="InterPro"/>
</dbReference>
<feature type="compositionally biased region" description="Basic and acidic residues" evidence="4">
    <location>
        <begin position="72"/>
        <end position="84"/>
    </location>
</feature>
<dbReference type="Proteomes" id="UP000663760">
    <property type="component" value="Chromosome 9"/>
</dbReference>
<proteinExistence type="predicted"/>
<dbReference type="PANTHER" id="PTHR31499">
    <property type="entry name" value="MYB FAMILY TRANSCRIPTION FACTOR PHL11"/>
    <property type="match status" value="1"/>
</dbReference>
<dbReference type="SUPFAM" id="SSF46689">
    <property type="entry name" value="Homeodomain-like"/>
    <property type="match status" value="1"/>
</dbReference>
<dbReference type="PANTHER" id="PTHR31499:SF11">
    <property type="entry name" value="MYB FAMILY TRANSCRIPTION FACTOR PHL8"/>
    <property type="match status" value="1"/>
</dbReference>
<feature type="region of interest" description="Disordered" evidence="4">
    <location>
        <begin position="72"/>
        <end position="109"/>
    </location>
</feature>
<dbReference type="Pfam" id="PF14379">
    <property type="entry name" value="Myb_CC_LHEQLE"/>
    <property type="match status" value="1"/>
</dbReference>
<dbReference type="AlphaFoldDB" id="A0A7I8KVV1"/>
<evidence type="ECO:0000256" key="2">
    <source>
        <dbReference type="ARBA" id="ARBA00023163"/>
    </source>
</evidence>
<protein>
    <recommendedName>
        <fullName evidence="5">MYB-CC type transcription factor LHEQLE-containing domain-containing protein</fullName>
    </recommendedName>
</protein>
<dbReference type="Gene3D" id="1.10.10.60">
    <property type="entry name" value="Homeodomain-like"/>
    <property type="match status" value="1"/>
</dbReference>
<dbReference type="NCBIfam" id="TIGR01557">
    <property type="entry name" value="myb_SHAQKYF"/>
    <property type="match status" value="1"/>
</dbReference>
<dbReference type="InterPro" id="IPR009057">
    <property type="entry name" value="Homeodomain-like_sf"/>
</dbReference>
<evidence type="ECO:0000256" key="1">
    <source>
        <dbReference type="ARBA" id="ARBA00023015"/>
    </source>
</evidence>
<evidence type="ECO:0000256" key="3">
    <source>
        <dbReference type="ARBA" id="ARBA00023242"/>
    </source>
</evidence>
<dbReference type="InterPro" id="IPR006447">
    <property type="entry name" value="Myb_dom_plants"/>
</dbReference>
<feature type="compositionally biased region" description="Basic residues" evidence="4">
    <location>
        <begin position="173"/>
        <end position="184"/>
    </location>
</feature>
<dbReference type="OrthoDB" id="551907at2759"/>
<reference evidence="6" key="1">
    <citation type="submission" date="2020-02" db="EMBL/GenBank/DDBJ databases">
        <authorList>
            <person name="Scholz U."/>
            <person name="Mascher M."/>
            <person name="Fiebig A."/>
        </authorList>
    </citation>
    <scope>NUCLEOTIDE SEQUENCE</scope>
</reference>
<dbReference type="InterPro" id="IPR025756">
    <property type="entry name" value="Myb_CC_LHEQLE"/>
</dbReference>
<feature type="domain" description="MYB-CC type transcription factor LHEQLE-containing" evidence="5">
    <location>
        <begin position="99"/>
        <end position="138"/>
    </location>
</feature>
<dbReference type="GO" id="GO:0003677">
    <property type="term" value="F:DNA binding"/>
    <property type="evidence" value="ECO:0007669"/>
    <property type="project" value="InterPro"/>
</dbReference>
<name>A0A7I8KVV1_SPIIN</name>
<evidence type="ECO:0000313" key="7">
    <source>
        <dbReference type="Proteomes" id="UP000663760"/>
    </source>
</evidence>
<gene>
    <name evidence="6" type="ORF">SI8410_09012605</name>
</gene>